<dbReference type="SUPFAM" id="SSF50129">
    <property type="entry name" value="GroES-like"/>
    <property type="match status" value="1"/>
</dbReference>
<dbReference type="Pfam" id="PF13602">
    <property type="entry name" value="ADH_zinc_N_2"/>
    <property type="match status" value="1"/>
</dbReference>
<feature type="domain" description="Enoyl reductase (ER)" evidence="6">
    <location>
        <begin position="31"/>
        <end position="341"/>
    </location>
</feature>
<proteinExistence type="predicted"/>
<reference evidence="8" key="1">
    <citation type="journal article" date="2019" name="Int. J. Syst. Evol. Microbiol.">
        <title>The Global Catalogue of Microorganisms (GCM) 10K type strain sequencing project: providing services to taxonomists for standard genome sequencing and annotation.</title>
        <authorList>
            <consortium name="The Broad Institute Genomics Platform"/>
            <consortium name="The Broad Institute Genome Sequencing Center for Infectious Disease"/>
            <person name="Wu L."/>
            <person name="Ma J."/>
        </authorList>
    </citation>
    <scope>NUCLEOTIDE SEQUENCE [LARGE SCALE GENOMIC DNA]</scope>
    <source>
        <strain evidence="8">CCUG 43114</strain>
    </source>
</reference>
<evidence type="ECO:0000256" key="5">
    <source>
        <dbReference type="ARBA" id="ARBA00022884"/>
    </source>
</evidence>
<organism evidence="7 8">
    <name type="scientific">Aquipuribacter nitratireducens</name>
    <dbReference type="NCBI Taxonomy" id="650104"/>
    <lineage>
        <taxon>Bacteria</taxon>
        <taxon>Bacillati</taxon>
        <taxon>Actinomycetota</taxon>
        <taxon>Actinomycetes</taxon>
        <taxon>Micrococcales</taxon>
        <taxon>Intrasporangiaceae</taxon>
        <taxon>Aquipuribacter</taxon>
    </lineage>
</organism>
<dbReference type="InterPro" id="IPR020843">
    <property type="entry name" value="ER"/>
</dbReference>
<dbReference type="InterPro" id="IPR051603">
    <property type="entry name" value="Zinc-ADH_QOR/CCCR"/>
</dbReference>
<dbReference type="InterPro" id="IPR011032">
    <property type="entry name" value="GroES-like_sf"/>
</dbReference>
<dbReference type="CDD" id="cd08267">
    <property type="entry name" value="MDR1"/>
    <property type="match status" value="1"/>
</dbReference>
<dbReference type="PANTHER" id="PTHR44154">
    <property type="entry name" value="QUINONE OXIDOREDUCTASE"/>
    <property type="match status" value="1"/>
</dbReference>
<dbReference type="InterPro" id="IPR036291">
    <property type="entry name" value="NAD(P)-bd_dom_sf"/>
</dbReference>
<evidence type="ECO:0000256" key="1">
    <source>
        <dbReference type="ARBA" id="ARBA00004496"/>
    </source>
</evidence>
<evidence type="ECO:0000313" key="7">
    <source>
        <dbReference type="EMBL" id="MFC5380613.1"/>
    </source>
</evidence>
<comment type="caution">
    <text evidence="7">The sequence shown here is derived from an EMBL/GenBank/DDBJ whole genome shotgun (WGS) entry which is preliminary data.</text>
</comment>
<evidence type="ECO:0000256" key="4">
    <source>
        <dbReference type="ARBA" id="ARBA00022857"/>
    </source>
</evidence>
<sequence length="348" mass="36566">MTTQQSQRPTRAPRTTAVPTRMRAAVRERYGPPATITSQARPVPSPGAGQVLVEVHAAGVDRGVWHLATGLPYVMRLGTGLRRPRQAVLGLDVAGVVVGVGEGVTRLAVGDRVFGIGTGTWAEYALAREDKLSLVPDGVDLVDAAAVPVSGATALQAVHDVARVQPGQRVLVLGASGGVGSYLVQVARAAGAHVTGVASASKLDLVRDLGAEEALDHRRHDPLDGSRCFDVVLDVGGRRPLRHLRRALTPDGTLVIVGGEGGDRVLGGTDRQLRALVLSLLVKQRLTTFVAGEGRASTDRLAVMLRDGTVRPAVGSRYPLERAADALTDLVEGRIRGKAVVVVRGEER</sequence>
<protein>
    <submittedName>
        <fullName evidence="7">NAD(P)-dependent alcohol dehydrogenase</fullName>
    </submittedName>
</protein>
<gene>
    <name evidence="7" type="ORF">ACFPJ6_07415</name>
</gene>
<dbReference type="RefSeq" id="WP_340267940.1">
    <property type="nucleotide sequence ID" value="NZ_JBBEOG010000002.1"/>
</dbReference>
<keyword evidence="3" id="KW-0963">Cytoplasm</keyword>
<comment type="subcellular location">
    <subcellularLocation>
        <location evidence="1">Cytoplasm</location>
    </subcellularLocation>
</comment>
<keyword evidence="4" id="KW-0521">NADP</keyword>
<comment type="subunit">
    <text evidence="2">Homotetramer.</text>
</comment>
<dbReference type="EMBL" id="JBHSLD010000007">
    <property type="protein sequence ID" value="MFC5380613.1"/>
    <property type="molecule type" value="Genomic_DNA"/>
</dbReference>
<evidence type="ECO:0000259" key="6">
    <source>
        <dbReference type="SMART" id="SM00829"/>
    </source>
</evidence>
<dbReference type="SUPFAM" id="SSF51735">
    <property type="entry name" value="NAD(P)-binding Rossmann-fold domains"/>
    <property type="match status" value="1"/>
</dbReference>
<dbReference type="PROSITE" id="PS01162">
    <property type="entry name" value="QOR_ZETA_CRYSTAL"/>
    <property type="match status" value="1"/>
</dbReference>
<dbReference type="Gene3D" id="3.90.180.10">
    <property type="entry name" value="Medium-chain alcohol dehydrogenases, catalytic domain"/>
    <property type="match status" value="1"/>
</dbReference>
<evidence type="ECO:0000313" key="8">
    <source>
        <dbReference type="Proteomes" id="UP001596122"/>
    </source>
</evidence>
<dbReference type="PANTHER" id="PTHR44154:SF1">
    <property type="entry name" value="QUINONE OXIDOREDUCTASE"/>
    <property type="match status" value="1"/>
</dbReference>
<name>A0ABW0GM69_9MICO</name>
<evidence type="ECO:0000256" key="2">
    <source>
        <dbReference type="ARBA" id="ARBA00011881"/>
    </source>
</evidence>
<dbReference type="SMART" id="SM00829">
    <property type="entry name" value="PKS_ER"/>
    <property type="match status" value="1"/>
</dbReference>
<keyword evidence="8" id="KW-1185">Reference proteome</keyword>
<keyword evidence="5" id="KW-0694">RNA-binding</keyword>
<dbReference type="InterPro" id="IPR013154">
    <property type="entry name" value="ADH-like_N"/>
</dbReference>
<accession>A0ABW0GM69</accession>
<dbReference type="Proteomes" id="UP001596122">
    <property type="component" value="Unassembled WGS sequence"/>
</dbReference>
<dbReference type="Pfam" id="PF08240">
    <property type="entry name" value="ADH_N"/>
    <property type="match status" value="1"/>
</dbReference>
<dbReference type="Gene3D" id="3.40.50.720">
    <property type="entry name" value="NAD(P)-binding Rossmann-like Domain"/>
    <property type="match status" value="1"/>
</dbReference>
<evidence type="ECO:0000256" key="3">
    <source>
        <dbReference type="ARBA" id="ARBA00022490"/>
    </source>
</evidence>
<dbReference type="InterPro" id="IPR002364">
    <property type="entry name" value="Quin_OxRdtase/zeta-crystal_CS"/>
</dbReference>